<keyword evidence="4" id="KW-1185">Reference proteome</keyword>
<comment type="similarity">
    <text evidence="1">Belongs to the azoreductase type 2 family.</text>
</comment>
<dbReference type="InterPro" id="IPR029039">
    <property type="entry name" value="Flavoprotein-like_sf"/>
</dbReference>
<organism evidence="3 4">
    <name type="scientific">Paenibacillus swuensis</name>
    <dbReference type="NCBI Taxonomy" id="1178515"/>
    <lineage>
        <taxon>Bacteria</taxon>
        <taxon>Bacillati</taxon>
        <taxon>Bacillota</taxon>
        <taxon>Bacilli</taxon>
        <taxon>Bacillales</taxon>
        <taxon>Paenibacillaceae</taxon>
        <taxon>Paenibacillus</taxon>
    </lineage>
</organism>
<evidence type="ECO:0000259" key="2">
    <source>
        <dbReference type="Pfam" id="PF03358"/>
    </source>
</evidence>
<dbReference type="AlphaFoldDB" id="A0A172TMJ5"/>
<name>A0A172TMJ5_9BACL</name>
<reference evidence="3 4" key="1">
    <citation type="submission" date="2015-01" db="EMBL/GenBank/DDBJ databases">
        <title>Paenibacillus swuensis/DY6/whole genome sequencing.</title>
        <authorList>
            <person name="Kim M.K."/>
            <person name="Srinivasan S."/>
            <person name="Lee J.-J."/>
        </authorList>
    </citation>
    <scope>NUCLEOTIDE SEQUENCE [LARGE SCALE GENOMIC DNA]</scope>
    <source>
        <strain evidence="3 4">DY6</strain>
    </source>
</reference>
<gene>
    <name evidence="3" type="ORF">SY83_20665</name>
</gene>
<dbReference type="SUPFAM" id="SSF52218">
    <property type="entry name" value="Flavoproteins"/>
    <property type="match status" value="1"/>
</dbReference>
<dbReference type="Pfam" id="PF03358">
    <property type="entry name" value="FMN_red"/>
    <property type="match status" value="1"/>
</dbReference>
<dbReference type="Gene3D" id="3.40.50.360">
    <property type="match status" value="1"/>
</dbReference>
<dbReference type="RefSeq" id="WP_068609975.1">
    <property type="nucleotide sequence ID" value="NZ_CP011388.1"/>
</dbReference>
<dbReference type="OrthoDB" id="9790975at2"/>
<dbReference type="InterPro" id="IPR005025">
    <property type="entry name" value="FMN_Rdtase-like_dom"/>
</dbReference>
<evidence type="ECO:0000313" key="3">
    <source>
        <dbReference type="EMBL" id="ANE48299.1"/>
    </source>
</evidence>
<dbReference type="EMBL" id="CP011388">
    <property type="protein sequence ID" value="ANE48299.1"/>
    <property type="molecule type" value="Genomic_DNA"/>
</dbReference>
<dbReference type="KEGG" id="pswu:SY83_20665"/>
<accession>A0A172TMJ5</accession>
<protein>
    <recommendedName>
        <fullName evidence="2">NADPH-dependent FMN reductase-like domain-containing protein</fullName>
    </recommendedName>
</protein>
<dbReference type="STRING" id="1178515.SY83_20665"/>
<dbReference type="PANTHER" id="PTHR30543">
    <property type="entry name" value="CHROMATE REDUCTASE"/>
    <property type="match status" value="1"/>
</dbReference>
<dbReference type="GO" id="GO:0010181">
    <property type="term" value="F:FMN binding"/>
    <property type="evidence" value="ECO:0007669"/>
    <property type="project" value="TreeGrafter"/>
</dbReference>
<evidence type="ECO:0000256" key="1">
    <source>
        <dbReference type="ARBA" id="ARBA00009428"/>
    </source>
</evidence>
<dbReference type="InterPro" id="IPR050712">
    <property type="entry name" value="NAD(P)H-dep_reductase"/>
</dbReference>
<dbReference type="PANTHER" id="PTHR30543:SF21">
    <property type="entry name" value="NAD(P)H-DEPENDENT FMN REDUCTASE LOT6"/>
    <property type="match status" value="1"/>
</dbReference>
<feature type="domain" description="NADPH-dependent FMN reductase-like" evidence="2">
    <location>
        <begin position="1"/>
        <end position="140"/>
    </location>
</feature>
<proteinExistence type="inferred from homology"/>
<dbReference type="GO" id="GO:0005829">
    <property type="term" value="C:cytosol"/>
    <property type="evidence" value="ECO:0007669"/>
    <property type="project" value="TreeGrafter"/>
</dbReference>
<dbReference type="GO" id="GO:0016491">
    <property type="term" value="F:oxidoreductase activity"/>
    <property type="evidence" value="ECO:0007669"/>
    <property type="project" value="InterPro"/>
</dbReference>
<sequence>MKVALIAGGNRLEATSTQVLRYIQHELTAQQHEVELVDLYVTPIPFYSTDENHADAATLRLKRVLKEADAIVLGTPEYHGSMSGVLKNALDHVSSEEFDGKAVLVVSSAGGAVGTSSLLQLQAIVRNLHGINCPEWISVGGDARTFDSEGIPADDKVKTRILRTLHYFIDLSANLRQ</sequence>
<evidence type="ECO:0000313" key="4">
    <source>
        <dbReference type="Proteomes" id="UP000076927"/>
    </source>
</evidence>
<dbReference type="PATRIC" id="fig|1178515.4.peg.4184"/>
<dbReference type="Proteomes" id="UP000076927">
    <property type="component" value="Chromosome"/>
</dbReference>